<sequence>MDMEMSQDLGERVDRIITTLKRFAKETHARNKRIGVVKQIIKEREFPAGDRSKRMKAFLAKGDVKATTKKSVRKFQNKESSDLKERVHVEVVKEYSLKLQELSEASAASSKMQNEEISKVEFAQPQLAKEVDLPLLTNANWEQDGDIVDPDWADNTQSEGAPYF</sequence>
<dbReference type="EMBL" id="HBEK01013967">
    <property type="protein sequence ID" value="CAD8397612.1"/>
    <property type="molecule type" value="Transcribed_RNA"/>
</dbReference>
<evidence type="ECO:0000256" key="1">
    <source>
        <dbReference type="SAM" id="MobiDB-lite"/>
    </source>
</evidence>
<name>A0A7S0G5X4_9RHOD</name>
<gene>
    <name evidence="2" type="ORF">RMAR0315_LOCUS7601</name>
</gene>
<feature type="compositionally biased region" description="Acidic residues" evidence="1">
    <location>
        <begin position="143"/>
        <end position="152"/>
    </location>
</feature>
<evidence type="ECO:0000313" key="2">
    <source>
        <dbReference type="EMBL" id="CAD8397612.1"/>
    </source>
</evidence>
<proteinExistence type="predicted"/>
<organism evidence="2">
    <name type="scientific">Rhodosorus marinus</name>
    <dbReference type="NCBI Taxonomy" id="101924"/>
    <lineage>
        <taxon>Eukaryota</taxon>
        <taxon>Rhodophyta</taxon>
        <taxon>Stylonematophyceae</taxon>
        <taxon>Stylonematales</taxon>
        <taxon>Stylonemataceae</taxon>
        <taxon>Rhodosorus</taxon>
    </lineage>
</organism>
<protein>
    <submittedName>
        <fullName evidence="2">Uncharacterized protein</fullName>
    </submittedName>
</protein>
<accession>A0A7S0G5X4</accession>
<reference evidence="2" key="1">
    <citation type="submission" date="2021-01" db="EMBL/GenBank/DDBJ databases">
        <authorList>
            <person name="Corre E."/>
            <person name="Pelletier E."/>
            <person name="Niang G."/>
            <person name="Scheremetjew M."/>
            <person name="Finn R."/>
            <person name="Kale V."/>
            <person name="Holt S."/>
            <person name="Cochrane G."/>
            <person name="Meng A."/>
            <person name="Brown T."/>
            <person name="Cohen L."/>
        </authorList>
    </citation>
    <scope>NUCLEOTIDE SEQUENCE</scope>
    <source>
        <strain evidence="2">UTEX LB 2760</strain>
    </source>
</reference>
<dbReference type="AlphaFoldDB" id="A0A7S0G5X4"/>
<feature type="compositionally biased region" description="Polar residues" evidence="1">
    <location>
        <begin position="154"/>
        <end position="164"/>
    </location>
</feature>
<feature type="region of interest" description="Disordered" evidence="1">
    <location>
        <begin position="142"/>
        <end position="164"/>
    </location>
</feature>